<feature type="region of interest" description="Disordered" evidence="3">
    <location>
        <begin position="162"/>
        <end position="198"/>
    </location>
</feature>
<keyword evidence="2" id="KW-0175">Coiled coil</keyword>
<dbReference type="PANTHER" id="PTHR31471:SF52">
    <property type="entry name" value="F12A21.28"/>
    <property type="match status" value="1"/>
</dbReference>
<feature type="compositionally biased region" description="Basic and acidic residues" evidence="3">
    <location>
        <begin position="119"/>
        <end position="131"/>
    </location>
</feature>
<evidence type="ECO:0000259" key="4">
    <source>
        <dbReference type="Pfam" id="PF03763"/>
    </source>
</evidence>
<evidence type="ECO:0000313" key="5">
    <source>
        <dbReference type="EMBL" id="KAG2312741.1"/>
    </source>
</evidence>
<proteinExistence type="inferred from homology"/>
<name>A0A8X7VK72_BRACI</name>
<comment type="caution">
    <text evidence="5">The sequence shown here is derived from an EMBL/GenBank/DDBJ whole genome shotgun (WGS) entry which is preliminary data.</text>
</comment>
<evidence type="ECO:0000256" key="2">
    <source>
        <dbReference type="SAM" id="Coils"/>
    </source>
</evidence>
<feature type="region of interest" description="Disordered" evidence="3">
    <location>
        <begin position="1"/>
        <end position="141"/>
    </location>
</feature>
<feature type="coiled-coil region" evidence="2">
    <location>
        <begin position="271"/>
        <end position="329"/>
    </location>
</feature>
<dbReference type="AlphaFoldDB" id="A0A8X7VK72"/>
<comment type="similarity">
    <text evidence="1">Belongs to the remorin family.</text>
</comment>
<dbReference type="EMBL" id="JAAMPC010000005">
    <property type="protein sequence ID" value="KAG2312741.1"/>
    <property type="molecule type" value="Genomic_DNA"/>
</dbReference>
<dbReference type="OrthoDB" id="687404at2759"/>
<evidence type="ECO:0000256" key="3">
    <source>
        <dbReference type="SAM" id="MobiDB-lite"/>
    </source>
</evidence>
<organism evidence="5 6">
    <name type="scientific">Brassica carinata</name>
    <name type="common">Ethiopian mustard</name>
    <name type="synonym">Abyssinian cabbage</name>
    <dbReference type="NCBI Taxonomy" id="52824"/>
    <lineage>
        <taxon>Eukaryota</taxon>
        <taxon>Viridiplantae</taxon>
        <taxon>Streptophyta</taxon>
        <taxon>Embryophyta</taxon>
        <taxon>Tracheophyta</taxon>
        <taxon>Spermatophyta</taxon>
        <taxon>Magnoliopsida</taxon>
        <taxon>eudicotyledons</taxon>
        <taxon>Gunneridae</taxon>
        <taxon>Pentapetalae</taxon>
        <taxon>rosids</taxon>
        <taxon>malvids</taxon>
        <taxon>Brassicales</taxon>
        <taxon>Brassicaceae</taxon>
        <taxon>Brassiceae</taxon>
        <taxon>Brassica</taxon>
    </lineage>
</organism>
<dbReference type="Pfam" id="PF03763">
    <property type="entry name" value="Remorin_C"/>
    <property type="match status" value="1"/>
</dbReference>
<dbReference type="InterPro" id="IPR005516">
    <property type="entry name" value="Remorin_C"/>
</dbReference>
<evidence type="ECO:0000313" key="6">
    <source>
        <dbReference type="Proteomes" id="UP000886595"/>
    </source>
</evidence>
<gene>
    <name evidence="5" type="ORF">Bca52824_024298</name>
</gene>
<reference evidence="5 6" key="1">
    <citation type="submission" date="2020-02" db="EMBL/GenBank/DDBJ databases">
        <authorList>
            <person name="Ma Q."/>
            <person name="Huang Y."/>
            <person name="Song X."/>
            <person name="Pei D."/>
        </authorList>
    </citation>
    <scope>NUCLEOTIDE SEQUENCE [LARGE SCALE GENOMIC DNA]</scope>
    <source>
        <strain evidence="5">Sxm20200214</strain>
        <tissue evidence="5">Leaf</tissue>
    </source>
</reference>
<accession>A0A8X7VK72</accession>
<feature type="domain" description="Remorin C-terminal" evidence="4">
    <location>
        <begin position="241"/>
        <end position="345"/>
    </location>
</feature>
<dbReference type="Proteomes" id="UP000886595">
    <property type="component" value="Unassembled WGS sequence"/>
</dbReference>
<feature type="compositionally biased region" description="Polar residues" evidence="3">
    <location>
        <begin position="166"/>
        <end position="175"/>
    </location>
</feature>
<evidence type="ECO:0000256" key="1">
    <source>
        <dbReference type="ARBA" id="ARBA00005711"/>
    </source>
</evidence>
<protein>
    <recommendedName>
        <fullName evidence="4">Remorin C-terminal domain-containing protein</fullName>
    </recommendedName>
</protein>
<dbReference type="PANTHER" id="PTHR31471">
    <property type="entry name" value="OS02G0116800 PROTEIN"/>
    <property type="match status" value="1"/>
</dbReference>
<feature type="compositionally biased region" description="Basic and acidic residues" evidence="3">
    <location>
        <begin position="1"/>
        <end position="10"/>
    </location>
</feature>
<keyword evidence="6" id="KW-1185">Reference proteome</keyword>
<feature type="compositionally biased region" description="Acidic residues" evidence="3">
    <location>
        <begin position="106"/>
        <end position="117"/>
    </location>
</feature>
<sequence>MRSQGVEDNKWSLGPGTPEMSNGHGNIGFEFQKGANRTPNHHRSTMGKPAPSKWDDAQKWLSGVGLSRGGGGEKNHHSRSCKPRNSNADDLRLIASASQREREGEDQYVEYEEEGDAAEAGRPEVETKNVDCGEPGGSVWRKESVNPTTVIRSVCVRDMGTEMTPIGSQEPSRTATPVRATTPVGRSPVTSPVRASHRGETVRMATEVVTVTETRSGASNIGIEDNSNNNNNNNNNKAMNAMEARAMAWDEAERAKFMARYKREEVKIQAWENHEKRKAEMEMKKMEVKAERMKARAEEKLANKLAATKRIAEERRANAEAKLNEMAVRTSERADYIRRSGHLPSSFSFKFPSFSLCW</sequence>